<feature type="domain" description="Exonuclease" evidence="4">
    <location>
        <begin position="61"/>
        <end position="227"/>
    </location>
</feature>
<evidence type="ECO:0000256" key="2">
    <source>
        <dbReference type="ARBA" id="ARBA00022801"/>
    </source>
</evidence>
<organism evidence="5 6">
    <name type="scientific">Saccharococcus thermophilus</name>
    <dbReference type="NCBI Taxonomy" id="29396"/>
    <lineage>
        <taxon>Bacteria</taxon>
        <taxon>Bacillati</taxon>
        <taxon>Bacillota</taxon>
        <taxon>Bacilli</taxon>
        <taxon>Bacillales</taxon>
        <taxon>Anoxybacillaceae</taxon>
        <taxon>Saccharococcus</taxon>
    </lineage>
</organism>
<dbReference type="RefSeq" id="WP_166909522.1">
    <property type="nucleotide sequence ID" value="NZ_JAASRS010000001.1"/>
</dbReference>
<dbReference type="GO" id="GO:0005829">
    <property type="term" value="C:cytosol"/>
    <property type="evidence" value="ECO:0007669"/>
    <property type="project" value="TreeGrafter"/>
</dbReference>
<gene>
    <name evidence="5" type="ORF">BDD39_001486</name>
</gene>
<dbReference type="GO" id="GO:0045004">
    <property type="term" value="P:DNA replication proofreading"/>
    <property type="evidence" value="ECO:0007669"/>
    <property type="project" value="TreeGrafter"/>
</dbReference>
<dbReference type="PANTHER" id="PTHR30231:SF41">
    <property type="entry name" value="DNA POLYMERASE III SUBUNIT EPSILON"/>
    <property type="match status" value="1"/>
</dbReference>
<dbReference type="FunFam" id="3.30.420.10:FF:000045">
    <property type="entry name" value="3'-5' exonuclease DinG"/>
    <property type="match status" value="1"/>
</dbReference>
<evidence type="ECO:0000256" key="3">
    <source>
        <dbReference type="ARBA" id="ARBA00022839"/>
    </source>
</evidence>
<dbReference type="GO" id="GO:0008408">
    <property type="term" value="F:3'-5' exonuclease activity"/>
    <property type="evidence" value="ECO:0007669"/>
    <property type="project" value="TreeGrafter"/>
</dbReference>
<sequence>MSERHRFWQRALRLLSLEIPREASSAFLDGEHSLQQEMWLRSLRKEKQQQIDMNTPLGEVSFMIIDMETTGFSPQQGDEILAMAAAKTVNGVVKETYSTLICPEKAIPPHISALTGIQAKDVLHAPRLREELRAFLSFIHGGVLIGYHIGHDLSFLRHFLWMYYRAKWSGRFFDMQPMVEMIRCCSCPTLDEALQYYGIPCEKRHTADGDVEAMAKLWKMLLEELKQRNIETLHDLYAALSMR</sequence>
<dbReference type="SUPFAM" id="SSF53098">
    <property type="entry name" value="Ribonuclease H-like"/>
    <property type="match status" value="1"/>
</dbReference>
<reference evidence="5 6" key="1">
    <citation type="submission" date="2020-03" db="EMBL/GenBank/DDBJ databases">
        <title>Genomic Encyclopedia of Archaeal and Bacterial Type Strains, Phase II (KMG-II): from individual species to whole genera.</title>
        <authorList>
            <person name="Goeker M."/>
        </authorList>
    </citation>
    <scope>NUCLEOTIDE SEQUENCE [LARGE SCALE GENOMIC DNA]</scope>
    <source>
        <strain evidence="5 6">DSM 4749</strain>
    </source>
</reference>
<dbReference type="SMART" id="SM00479">
    <property type="entry name" value="EXOIII"/>
    <property type="match status" value="1"/>
</dbReference>
<keyword evidence="3" id="KW-0269">Exonuclease</keyword>
<dbReference type="GO" id="GO:0003676">
    <property type="term" value="F:nucleic acid binding"/>
    <property type="evidence" value="ECO:0007669"/>
    <property type="project" value="InterPro"/>
</dbReference>
<dbReference type="GO" id="GO:0003887">
    <property type="term" value="F:DNA-directed DNA polymerase activity"/>
    <property type="evidence" value="ECO:0007669"/>
    <property type="project" value="UniProtKB-EC"/>
</dbReference>
<evidence type="ECO:0000256" key="1">
    <source>
        <dbReference type="ARBA" id="ARBA00022722"/>
    </source>
</evidence>
<protein>
    <submittedName>
        <fullName evidence="5">DNA polymerase-3 subunit epsilon</fullName>
        <ecNumber evidence="5">2.7.7.7</ecNumber>
    </submittedName>
</protein>
<keyword evidence="5" id="KW-0808">Transferase</keyword>
<evidence type="ECO:0000313" key="5">
    <source>
        <dbReference type="EMBL" id="NIK14976.1"/>
    </source>
</evidence>
<comment type="caution">
    <text evidence="5">The sequence shown here is derived from an EMBL/GenBank/DDBJ whole genome shotgun (WGS) entry which is preliminary data.</text>
</comment>
<dbReference type="Pfam" id="PF00929">
    <property type="entry name" value="RNase_T"/>
    <property type="match status" value="1"/>
</dbReference>
<accession>A0A846MBS1</accession>
<keyword evidence="6" id="KW-1185">Reference proteome</keyword>
<name>A0A846MBS1_9BACL</name>
<dbReference type="EC" id="2.7.7.7" evidence="5"/>
<dbReference type="InterPro" id="IPR013520">
    <property type="entry name" value="Ribonucl_H"/>
</dbReference>
<dbReference type="Proteomes" id="UP000532769">
    <property type="component" value="Unassembled WGS sequence"/>
</dbReference>
<proteinExistence type="predicted"/>
<dbReference type="CDD" id="cd06127">
    <property type="entry name" value="DEDDh"/>
    <property type="match status" value="1"/>
</dbReference>
<dbReference type="InterPro" id="IPR012337">
    <property type="entry name" value="RNaseH-like_sf"/>
</dbReference>
<dbReference type="AlphaFoldDB" id="A0A846MBS1"/>
<keyword evidence="5" id="KW-0548">Nucleotidyltransferase</keyword>
<dbReference type="Gene3D" id="3.30.420.10">
    <property type="entry name" value="Ribonuclease H-like superfamily/Ribonuclease H"/>
    <property type="match status" value="1"/>
</dbReference>
<dbReference type="PANTHER" id="PTHR30231">
    <property type="entry name" value="DNA POLYMERASE III SUBUNIT EPSILON"/>
    <property type="match status" value="1"/>
</dbReference>
<dbReference type="NCBIfam" id="NF005836">
    <property type="entry name" value="PRK07740.1"/>
    <property type="match status" value="1"/>
</dbReference>
<keyword evidence="1" id="KW-0540">Nuclease</keyword>
<evidence type="ECO:0000259" key="4">
    <source>
        <dbReference type="SMART" id="SM00479"/>
    </source>
</evidence>
<dbReference type="EMBL" id="JAASRS010000001">
    <property type="protein sequence ID" value="NIK14976.1"/>
    <property type="molecule type" value="Genomic_DNA"/>
</dbReference>
<evidence type="ECO:0000313" key="6">
    <source>
        <dbReference type="Proteomes" id="UP000532769"/>
    </source>
</evidence>
<dbReference type="InterPro" id="IPR036397">
    <property type="entry name" value="RNaseH_sf"/>
</dbReference>
<keyword evidence="2" id="KW-0378">Hydrolase</keyword>